<dbReference type="FunFam" id="3.30.200.20:FF:000003">
    <property type="entry name" value="Non-specific serine/threonine protein kinase"/>
    <property type="match status" value="1"/>
</dbReference>
<feature type="compositionally biased region" description="Polar residues" evidence="8">
    <location>
        <begin position="14"/>
        <end position="23"/>
    </location>
</feature>
<dbReference type="AlphaFoldDB" id="A0A1R2CLW7"/>
<evidence type="ECO:0000313" key="11">
    <source>
        <dbReference type="Proteomes" id="UP000187209"/>
    </source>
</evidence>
<keyword evidence="3 6" id="KW-0547">Nucleotide-binding</keyword>
<evidence type="ECO:0000256" key="4">
    <source>
        <dbReference type="ARBA" id="ARBA00022777"/>
    </source>
</evidence>
<evidence type="ECO:0000256" key="7">
    <source>
        <dbReference type="RuleBase" id="RU000304"/>
    </source>
</evidence>
<dbReference type="Gene3D" id="1.10.510.10">
    <property type="entry name" value="Transferase(Phosphotransferase) domain 1"/>
    <property type="match status" value="1"/>
</dbReference>
<keyword evidence="5 6" id="KW-0067">ATP-binding</keyword>
<accession>A0A1R2CLW7</accession>
<dbReference type="EMBL" id="MPUH01000113">
    <property type="protein sequence ID" value="OMJ89956.1"/>
    <property type="molecule type" value="Genomic_DNA"/>
</dbReference>
<sequence>MSEILPFSKKDFTRPNQAGVKSNSNIHNGLYEIREFPTNRPITAAENILGRPPRSNSKMSKPKDPQNETYQLLMNKQRLALSNPIILSKDSEIKVGLSNVASGRKTVISPVSHRPVTYNNNPITGLLKKPNPRTIGFPHKSEEKILTESLSNYTIKKIIGKGAYATVRLGYHNDTNKKVAIKTYDKYQIIDPTKRANMFREIEILKKLDHPHIIKLYETVDTPKHFHLILEYISGMSLYSYIKSKPNSYLDETEAKRIFKQILGALDYCHNKFIAHRDIKLDNILLDRKNNVKIIDFGFSTMNSNDEKSRVFCGTPSYMAPEIVGRKDYFGMQADVWALGILLYAMLCGKMPFKAYNDKELYRRIEKGCFTLPHTMSENVKNIINRMLEVNPKKRPIVKALLEDEWIAACGMFHWTAQNFIVRPTTESNSLDLDIISGIKKFGFTEDQILKDIHNEKSQVSLLYRRIKSRGRESIERHLTLKDM</sequence>
<feature type="region of interest" description="Disordered" evidence="8">
    <location>
        <begin position="1"/>
        <end position="23"/>
    </location>
</feature>
<evidence type="ECO:0000259" key="9">
    <source>
        <dbReference type="PROSITE" id="PS50011"/>
    </source>
</evidence>
<dbReference type="PANTHER" id="PTHR24346:SF30">
    <property type="entry name" value="MATERNAL EMBRYONIC LEUCINE ZIPPER KINASE"/>
    <property type="match status" value="1"/>
</dbReference>
<evidence type="ECO:0000256" key="1">
    <source>
        <dbReference type="ARBA" id="ARBA00022527"/>
    </source>
</evidence>
<feature type="region of interest" description="Disordered" evidence="8">
    <location>
        <begin position="47"/>
        <end position="66"/>
    </location>
</feature>
<dbReference type="Proteomes" id="UP000187209">
    <property type="component" value="Unassembled WGS sequence"/>
</dbReference>
<comment type="similarity">
    <text evidence="7">Belongs to the protein kinase superfamily.</text>
</comment>
<dbReference type="PROSITE" id="PS00108">
    <property type="entry name" value="PROTEIN_KINASE_ST"/>
    <property type="match status" value="1"/>
</dbReference>
<reference evidence="10 11" key="1">
    <citation type="submission" date="2016-11" db="EMBL/GenBank/DDBJ databases">
        <title>The macronuclear genome of Stentor coeruleus: a giant cell with tiny introns.</title>
        <authorList>
            <person name="Slabodnick M."/>
            <person name="Ruby J.G."/>
            <person name="Reiff S.B."/>
            <person name="Swart E.C."/>
            <person name="Gosai S."/>
            <person name="Prabakaran S."/>
            <person name="Witkowska E."/>
            <person name="Larue G.E."/>
            <person name="Fisher S."/>
            <person name="Freeman R.M."/>
            <person name="Gunawardena J."/>
            <person name="Chu W."/>
            <person name="Stover N.A."/>
            <person name="Gregory B.D."/>
            <person name="Nowacki M."/>
            <person name="Derisi J."/>
            <person name="Roy S.W."/>
            <person name="Marshall W.F."/>
            <person name="Sood P."/>
        </authorList>
    </citation>
    <scope>NUCLEOTIDE SEQUENCE [LARGE SCALE GENOMIC DNA]</scope>
    <source>
        <strain evidence="10">WM001</strain>
    </source>
</reference>
<dbReference type="SUPFAM" id="SSF56112">
    <property type="entry name" value="Protein kinase-like (PK-like)"/>
    <property type="match status" value="1"/>
</dbReference>
<evidence type="ECO:0000256" key="3">
    <source>
        <dbReference type="ARBA" id="ARBA00022741"/>
    </source>
</evidence>
<gene>
    <name evidence="10" type="ORF">SteCoe_7741</name>
</gene>
<dbReference type="PANTHER" id="PTHR24346">
    <property type="entry name" value="MAP/MICROTUBULE AFFINITY-REGULATING KINASE"/>
    <property type="match status" value="1"/>
</dbReference>
<evidence type="ECO:0000256" key="8">
    <source>
        <dbReference type="SAM" id="MobiDB-lite"/>
    </source>
</evidence>
<keyword evidence="1 7" id="KW-0723">Serine/threonine-protein kinase</keyword>
<comment type="caution">
    <text evidence="10">The sequence shown here is derived from an EMBL/GenBank/DDBJ whole genome shotgun (WGS) entry which is preliminary data.</text>
</comment>
<evidence type="ECO:0000256" key="6">
    <source>
        <dbReference type="PROSITE-ProRule" id="PRU10141"/>
    </source>
</evidence>
<dbReference type="GO" id="GO:0035556">
    <property type="term" value="P:intracellular signal transduction"/>
    <property type="evidence" value="ECO:0007669"/>
    <property type="project" value="TreeGrafter"/>
</dbReference>
<protein>
    <recommendedName>
        <fullName evidence="9">Protein kinase domain-containing protein</fullName>
    </recommendedName>
</protein>
<dbReference type="GO" id="GO:0004674">
    <property type="term" value="F:protein serine/threonine kinase activity"/>
    <property type="evidence" value="ECO:0007669"/>
    <property type="project" value="UniProtKB-KW"/>
</dbReference>
<dbReference type="OrthoDB" id="541276at2759"/>
<dbReference type="PROSITE" id="PS50011">
    <property type="entry name" value="PROTEIN_KINASE_DOM"/>
    <property type="match status" value="1"/>
</dbReference>
<dbReference type="SMART" id="SM00220">
    <property type="entry name" value="S_TKc"/>
    <property type="match status" value="1"/>
</dbReference>
<proteinExistence type="inferred from homology"/>
<dbReference type="PROSITE" id="PS00107">
    <property type="entry name" value="PROTEIN_KINASE_ATP"/>
    <property type="match status" value="1"/>
</dbReference>
<evidence type="ECO:0000256" key="2">
    <source>
        <dbReference type="ARBA" id="ARBA00022679"/>
    </source>
</evidence>
<organism evidence="10 11">
    <name type="scientific">Stentor coeruleus</name>
    <dbReference type="NCBI Taxonomy" id="5963"/>
    <lineage>
        <taxon>Eukaryota</taxon>
        <taxon>Sar</taxon>
        <taxon>Alveolata</taxon>
        <taxon>Ciliophora</taxon>
        <taxon>Postciliodesmatophora</taxon>
        <taxon>Heterotrichea</taxon>
        <taxon>Heterotrichida</taxon>
        <taxon>Stentoridae</taxon>
        <taxon>Stentor</taxon>
    </lineage>
</organism>
<dbReference type="InterPro" id="IPR017441">
    <property type="entry name" value="Protein_kinase_ATP_BS"/>
</dbReference>
<evidence type="ECO:0000256" key="5">
    <source>
        <dbReference type="ARBA" id="ARBA00022840"/>
    </source>
</evidence>
<keyword evidence="2" id="KW-0808">Transferase</keyword>
<evidence type="ECO:0000313" key="10">
    <source>
        <dbReference type="EMBL" id="OMJ89956.1"/>
    </source>
</evidence>
<name>A0A1R2CLW7_9CILI</name>
<dbReference type="Pfam" id="PF00069">
    <property type="entry name" value="Pkinase"/>
    <property type="match status" value="1"/>
</dbReference>
<dbReference type="FunFam" id="1.10.510.10:FF:000956">
    <property type="entry name" value="CAMK family protein kinase"/>
    <property type="match status" value="1"/>
</dbReference>
<dbReference type="InterPro" id="IPR011009">
    <property type="entry name" value="Kinase-like_dom_sf"/>
</dbReference>
<keyword evidence="11" id="KW-1185">Reference proteome</keyword>
<dbReference type="InterPro" id="IPR008271">
    <property type="entry name" value="Ser/Thr_kinase_AS"/>
</dbReference>
<dbReference type="GO" id="GO:0005737">
    <property type="term" value="C:cytoplasm"/>
    <property type="evidence" value="ECO:0007669"/>
    <property type="project" value="TreeGrafter"/>
</dbReference>
<feature type="domain" description="Protein kinase" evidence="9">
    <location>
        <begin position="153"/>
        <end position="407"/>
    </location>
</feature>
<dbReference type="CDD" id="cd14003">
    <property type="entry name" value="STKc_AMPK-like"/>
    <property type="match status" value="1"/>
</dbReference>
<feature type="binding site" evidence="6">
    <location>
        <position position="182"/>
    </location>
    <ligand>
        <name>ATP</name>
        <dbReference type="ChEBI" id="CHEBI:30616"/>
    </ligand>
</feature>
<dbReference type="GO" id="GO:0005524">
    <property type="term" value="F:ATP binding"/>
    <property type="evidence" value="ECO:0007669"/>
    <property type="project" value="UniProtKB-UniRule"/>
</dbReference>
<keyword evidence="4" id="KW-0418">Kinase</keyword>
<dbReference type="InterPro" id="IPR000719">
    <property type="entry name" value="Prot_kinase_dom"/>
</dbReference>